<evidence type="ECO:0000313" key="3">
    <source>
        <dbReference type="EMBL" id="PTD10283.1"/>
    </source>
</evidence>
<accession>A0A2T4H3B4</accession>
<dbReference type="AlphaFoldDB" id="A0A2T4H3B4"/>
<gene>
    <name evidence="3" type="ORF">FCULG_00007623</name>
</gene>
<organism evidence="3 4">
    <name type="scientific">Fusarium culmorum</name>
    <dbReference type="NCBI Taxonomy" id="5516"/>
    <lineage>
        <taxon>Eukaryota</taxon>
        <taxon>Fungi</taxon>
        <taxon>Dikarya</taxon>
        <taxon>Ascomycota</taxon>
        <taxon>Pezizomycotina</taxon>
        <taxon>Sordariomycetes</taxon>
        <taxon>Hypocreomycetidae</taxon>
        <taxon>Hypocreales</taxon>
        <taxon>Nectriaceae</taxon>
        <taxon>Fusarium</taxon>
    </lineage>
</organism>
<dbReference type="EMBL" id="PVEM01000003">
    <property type="protein sequence ID" value="PTD10283.1"/>
    <property type="molecule type" value="Genomic_DNA"/>
</dbReference>
<proteinExistence type="predicted"/>
<dbReference type="OrthoDB" id="5083638at2759"/>
<evidence type="ECO:0000313" key="4">
    <source>
        <dbReference type="Proteomes" id="UP000241587"/>
    </source>
</evidence>
<evidence type="ECO:0000256" key="1">
    <source>
        <dbReference type="SAM" id="MobiDB-lite"/>
    </source>
</evidence>
<keyword evidence="2" id="KW-0732">Signal</keyword>
<feature type="chain" id="PRO_5015407662" evidence="2">
    <location>
        <begin position="21"/>
        <end position="238"/>
    </location>
</feature>
<name>A0A2T4H3B4_FUSCU</name>
<comment type="caution">
    <text evidence="3">The sequence shown here is derived from an EMBL/GenBank/DDBJ whole genome shotgun (WGS) entry which is preliminary data.</text>
</comment>
<dbReference type="Proteomes" id="UP000241587">
    <property type="component" value="Unassembled WGS sequence"/>
</dbReference>
<feature type="region of interest" description="Disordered" evidence="1">
    <location>
        <begin position="79"/>
        <end position="101"/>
    </location>
</feature>
<dbReference type="Gene3D" id="2.60.120.260">
    <property type="entry name" value="Galactose-binding domain-like"/>
    <property type="match status" value="1"/>
</dbReference>
<sequence length="238" mass="25602">MGICNSLTVALAFGIAAVHAGPCKSVTLSHDVPSSTISMSTIDASNLPSSPIISAATRTTSLPKRSITTTTKILSATTTHTRNTKAVPASKHTATSTRTSKPKATAINLLGNPGFDDPTNIFFSQPWVLRSVKGKSIAELKDSHHVKSKPTALYMSITEGGVPSMEQWVAGLEKSKKYTLSTWARHFENLPGRYKKVEGVVSSKFQMDLVSMWLYCPSETTVAILVDNFSLKEVDGTT</sequence>
<dbReference type="OMA" id="IFFSQPW"/>
<reference evidence="3 4" key="1">
    <citation type="submission" date="2018-02" db="EMBL/GenBank/DDBJ databases">
        <title>Fusarium culmorum secondary metabolites in fungal-bacterial-plant interactions.</title>
        <authorList>
            <person name="Schmidt R."/>
        </authorList>
    </citation>
    <scope>NUCLEOTIDE SEQUENCE [LARGE SCALE GENOMIC DNA]</scope>
    <source>
        <strain evidence="3 4">PV</strain>
    </source>
</reference>
<evidence type="ECO:0000256" key="2">
    <source>
        <dbReference type="SAM" id="SignalP"/>
    </source>
</evidence>
<protein>
    <submittedName>
        <fullName evidence="3">Uncharacterized protein</fullName>
    </submittedName>
</protein>
<feature type="signal peptide" evidence="2">
    <location>
        <begin position="1"/>
        <end position="20"/>
    </location>
</feature>
<keyword evidence="4" id="KW-1185">Reference proteome</keyword>